<dbReference type="GO" id="GO:0004065">
    <property type="term" value="F:arylsulfatase activity"/>
    <property type="evidence" value="ECO:0007669"/>
    <property type="project" value="TreeGrafter"/>
</dbReference>
<evidence type="ECO:0000256" key="1">
    <source>
        <dbReference type="ARBA" id="ARBA00008779"/>
    </source>
</evidence>
<feature type="signal peptide" evidence="3">
    <location>
        <begin position="1"/>
        <end position="21"/>
    </location>
</feature>
<evidence type="ECO:0000259" key="4">
    <source>
        <dbReference type="Pfam" id="PF00884"/>
    </source>
</evidence>
<gene>
    <name evidence="5" type="ORF">IPV69_16100</name>
</gene>
<dbReference type="Pfam" id="PF14707">
    <property type="entry name" value="Sulfatase_C"/>
    <property type="match status" value="1"/>
</dbReference>
<accession>A0A7M2WRM1</accession>
<name>A0A7M2WRM1_9BACT</name>
<organism evidence="5 6">
    <name type="scientific">Humisphaera borealis</name>
    <dbReference type="NCBI Taxonomy" id="2807512"/>
    <lineage>
        <taxon>Bacteria</taxon>
        <taxon>Pseudomonadati</taxon>
        <taxon>Planctomycetota</taxon>
        <taxon>Phycisphaerae</taxon>
        <taxon>Tepidisphaerales</taxon>
        <taxon>Tepidisphaeraceae</taxon>
        <taxon>Humisphaera</taxon>
    </lineage>
</organism>
<dbReference type="Pfam" id="PF00884">
    <property type="entry name" value="Sulfatase"/>
    <property type="match status" value="1"/>
</dbReference>
<dbReference type="Gene3D" id="3.30.1120.10">
    <property type="match status" value="1"/>
</dbReference>
<evidence type="ECO:0000313" key="5">
    <source>
        <dbReference type="EMBL" id="QOV87802.1"/>
    </source>
</evidence>
<dbReference type="KEGG" id="hbs:IPV69_16100"/>
<dbReference type="Gene3D" id="3.40.720.10">
    <property type="entry name" value="Alkaline Phosphatase, subunit A"/>
    <property type="match status" value="1"/>
</dbReference>
<proteinExistence type="inferred from homology"/>
<dbReference type="SUPFAM" id="SSF53649">
    <property type="entry name" value="Alkaline phosphatase-like"/>
    <property type="match status" value="1"/>
</dbReference>
<feature type="domain" description="Sulfatase N-terminal" evidence="4">
    <location>
        <begin position="35"/>
        <end position="343"/>
    </location>
</feature>
<dbReference type="EMBL" id="CP063458">
    <property type="protein sequence ID" value="QOV87802.1"/>
    <property type="molecule type" value="Genomic_DNA"/>
</dbReference>
<dbReference type="RefSeq" id="WP_206290712.1">
    <property type="nucleotide sequence ID" value="NZ_CP063458.1"/>
</dbReference>
<keyword evidence="2" id="KW-0378">Hydrolase</keyword>
<dbReference type="PANTHER" id="PTHR42693">
    <property type="entry name" value="ARYLSULFATASE FAMILY MEMBER"/>
    <property type="match status" value="1"/>
</dbReference>
<dbReference type="AlphaFoldDB" id="A0A7M2WRM1"/>
<reference evidence="5 6" key="1">
    <citation type="submission" date="2020-10" db="EMBL/GenBank/DDBJ databases">
        <title>Wide distribution of Phycisphaera-like planctomycetes from WD2101 soil group in peatlands and genome analysis of the first cultivated representative.</title>
        <authorList>
            <person name="Dedysh S.N."/>
            <person name="Beletsky A.V."/>
            <person name="Ivanova A."/>
            <person name="Kulichevskaya I.S."/>
            <person name="Suzina N.E."/>
            <person name="Philippov D.A."/>
            <person name="Rakitin A.L."/>
            <person name="Mardanov A.V."/>
            <person name="Ravin N.V."/>
        </authorList>
    </citation>
    <scope>NUCLEOTIDE SEQUENCE [LARGE SCALE GENOMIC DNA]</scope>
    <source>
        <strain evidence="5 6">M1803</strain>
    </source>
</reference>
<evidence type="ECO:0000256" key="2">
    <source>
        <dbReference type="ARBA" id="ARBA00022801"/>
    </source>
</evidence>
<protein>
    <submittedName>
        <fullName evidence="5">Sulfatase</fullName>
    </submittedName>
</protein>
<dbReference type="PANTHER" id="PTHR42693:SF53">
    <property type="entry name" value="ENDO-4-O-SULFATASE"/>
    <property type="match status" value="1"/>
</dbReference>
<sequence length="498" mass="53754">MNHRTPLLLLLTLLAANGVTAAAADPAGLRRIERPNVVLIFVDDMGYGDIGCFGAKDIKTPHIDRLATEGTKFTSFYVGQAVCTASRAALMTGCYPNRVGMQGALNHTSKTGIHPDELLLPEIFKQKGYATAIYGKWHLGTVDAFGPLKNGFDDFFGLPYSNDNGKKHPTIPNIPDLPLKDGEKVVELEPDQSQFTRQFTEKAVGFIDRNKSGPFFLYVPHVMPHVPIFASASFKGTSGRGLYGDVIQELDWSVGQIMAALRRHGLDDKTLVIFTSDNGPFISYGDHAGSNGPLREGKLTAYEGGMRLPCIMRWPGQVPAGRTSAEMLATIDLVPTVAKLLGVDLPKGRVIDGKDAWPLISGQPGAKSPHEVYYFYAGGELHAVRAGRWKLHVSHPYLTVAAEPGTGGKPSNWGKQAPKPITQSGIEGIASRHGYRVASQELALYDLEADVGESTNLAAANSAVVEQLMKYVFEARKDLGDELTGQIGSGVRKAGTVE</sequence>
<dbReference type="CDD" id="cd16026">
    <property type="entry name" value="GALNS_like"/>
    <property type="match status" value="1"/>
</dbReference>
<dbReference type="Proteomes" id="UP000593765">
    <property type="component" value="Chromosome"/>
</dbReference>
<comment type="similarity">
    <text evidence="1">Belongs to the sulfatase family.</text>
</comment>
<evidence type="ECO:0000256" key="3">
    <source>
        <dbReference type="SAM" id="SignalP"/>
    </source>
</evidence>
<evidence type="ECO:0000313" key="6">
    <source>
        <dbReference type="Proteomes" id="UP000593765"/>
    </source>
</evidence>
<dbReference type="InterPro" id="IPR017850">
    <property type="entry name" value="Alkaline_phosphatase_core_sf"/>
</dbReference>
<keyword evidence="3" id="KW-0732">Signal</keyword>
<dbReference type="InterPro" id="IPR000917">
    <property type="entry name" value="Sulfatase_N"/>
</dbReference>
<dbReference type="InterPro" id="IPR050738">
    <property type="entry name" value="Sulfatase"/>
</dbReference>
<feature type="chain" id="PRO_5033980166" evidence="3">
    <location>
        <begin position="22"/>
        <end position="498"/>
    </location>
</feature>
<keyword evidence="6" id="KW-1185">Reference proteome</keyword>